<gene>
    <name evidence="6" type="ORF">SAMN02745166_02553</name>
</gene>
<dbReference type="InterPro" id="IPR055438">
    <property type="entry name" value="AstE_AspA_cat"/>
</dbReference>
<reference evidence="7" key="1">
    <citation type="submission" date="2017-02" db="EMBL/GenBank/DDBJ databases">
        <authorList>
            <person name="Varghese N."/>
            <person name="Submissions S."/>
        </authorList>
    </citation>
    <scope>NUCLEOTIDE SEQUENCE [LARGE SCALE GENOMIC DNA]</scope>
    <source>
        <strain evidence="7">ATCC 700200</strain>
    </source>
</reference>
<dbReference type="SUPFAM" id="SSF53187">
    <property type="entry name" value="Zn-dependent exopeptidases"/>
    <property type="match status" value="1"/>
</dbReference>
<protein>
    <submittedName>
        <fullName evidence="6">Succinylglutamate desuccinylase / Aspartoacylase family protein</fullName>
    </submittedName>
</protein>
<dbReference type="AlphaFoldDB" id="A0A1T4Y644"/>
<name>A0A1T4Y644_9BACT</name>
<keyword evidence="7" id="KW-1185">Reference proteome</keyword>
<feature type="domain" description="Succinylglutamate desuccinylase/Aspartoacylase catalytic" evidence="5">
    <location>
        <begin position="47"/>
        <end position="165"/>
    </location>
</feature>
<dbReference type="STRING" id="48467.SAMN02745166_02553"/>
<organism evidence="6 7">
    <name type="scientific">Prosthecobacter debontii</name>
    <dbReference type="NCBI Taxonomy" id="48467"/>
    <lineage>
        <taxon>Bacteria</taxon>
        <taxon>Pseudomonadati</taxon>
        <taxon>Verrucomicrobiota</taxon>
        <taxon>Verrucomicrobiia</taxon>
        <taxon>Verrucomicrobiales</taxon>
        <taxon>Verrucomicrobiaceae</taxon>
        <taxon>Prosthecobacter</taxon>
    </lineage>
</organism>
<evidence type="ECO:0000256" key="1">
    <source>
        <dbReference type="ARBA" id="ARBA00001947"/>
    </source>
</evidence>
<dbReference type="GO" id="GO:0016788">
    <property type="term" value="F:hydrolase activity, acting on ester bonds"/>
    <property type="evidence" value="ECO:0007669"/>
    <property type="project" value="InterPro"/>
</dbReference>
<keyword evidence="2" id="KW-0479">Metal-binding</keyword>
<proteinExistence type="predicted"/>
<comment type="cofactor">
    <cofactor evidence="1">
        <name>Zn(2+)</name>
        <dbReference type="ChEBI" id="CHEBI:29105"/>
    </cofactor>
</comment>
<dbReference type="EMBL" id="FUYE01000007">
    <property type="protein sequence ID" value="SKA97123.1"/>
    <property type="molecule type" value="Genomic_DNA"/>
</dbReference>
<evidence type="ECO:0000256" key="3">
    <source>
        <dbReference type="ARBA" id="ARBA00022801"/>
    </source>
</evidence>
<sequence>MSIVSTIQLTRDRLSSQHEFQDSTDAIFIPKLVFPASKKGMCMKFGVFAGVHGDEDAGILAVHELIQWASTKPVELEDFELHFYPICNPSGCTLGTRHSHSGLDLNREFWVGSDQPEIQYLEQQLRAERYEGILALHSDDTSDGCYGFVSGSLLSEQILEPALAAAHEILPRNEAYVIDGFLAEHGIIKEGYHGILSAPPEQRPHAMEVVFETPALAPINQQVAATVIAVKTMLAQYRLLQAYAPNL</sequence>
<evidence type="ECO:0000256" key="4">
    <source>
        <dbReference type="ARBA" id="ARBA00022833"/>
    </source>
</evidence>
<dbReference type="OrthoDB" id="184972at2"/>
<dbReference type="Proteomes" id="UP000190774">
    <property type="component" value="Unassembled WGS sequence"/>
</dbReference>
<dbReference type="GO" id="GO:0046872">
    <property type="term" value="F:metal ion binding"/>
    <property type="evidence" value="ECO:0007669"/>
    <property type="project" value="UniProtKB-KW"/>
</dbReference>
<accession>A0A1T4Y644</accession>
<evidence type="ECO:0000256" key="2">
    <source>
        <dbReference type="ARBA" id="ARBA00022723"/>
    </source>
</evidence>
<keyword evidence="4" id="KW-0862">Zinc</keyword>
<dbReference type="RefSeq" id="WP_078813746.1">
    <property type="nucleotide sequence ID" value="NZ_FUYE01000007.1"/>
</dbReference>
<dbReference type="Pfam" id="PF24827">
    <property type="entry name" value="AstE_AspA_cat"/>
    <property type="match status" value="1"/>
</dbReference>
<dbReference type="Gene3D" id="3.40.630.10">
    <property type="entry name" value="Zn peptidases"/>
    <property type="match status" value="1"/>
</dbReference>
<evidence type="ECO:0000259" key="5">
    <source>
        <dbReference type="Pfam" id="PF24827"/>
    </source>
</evidence>
<evidence type="ECO:0000313" key="6">
    <source>
        <dbReference type="EMBL" id="SKA97123.1"/>
    </source>
</evidence>
<keyword evidence="3" id="KW-0378">Hydrolase</keyword>
<evidence type="ECO:0000313" key="7">
    <source>
        <dbReference type="Proteomes" id="UP000190774"/>
    </source>
</evidence>